<dbReference type="InterPro" id="IPR013783">
    <property type="entry name" value="Ig-like_fold"/>
</dbReference>
<evidence type="ECO:0000256" key="5">
    <source>
        <dbReference type="ARBA" id="ARBA00022737"/>
    </source>
</evidence>
<dbReference type="InterPro" id="IPR051048">
    <property type="entry name" value="Peptidase_S8/S53_subtilisin"/>
</dbReference>
<keyword evidence="5" id="KW-0677">Repeat</keyword>
<dbReference type="GO" id="GO:0016020">
    <property type="term" value="C:membrane"/>
    <property type="evidence" value="ECO:0007669"/>
    <property type="project" value="InterPro"/>
</dbReference>
<dbReference type="InterPro" id="IPR003137">
    <property type="entry name" value="PA_domain"/>
</dbReference>
<dbReference type="EMBL" id="FORT01000016">
    <property type="protein sequence ID" value="SFK62002.1"/>
    <property type="molecule type" value="Genomic_DNA"/>
</dbReference>
<dbReference type="PRINTS" id="PR00723">
    <property type="entry name" value="SUBTILISIN"/>
</dbReference>
<dbReference type="GO" id="GO:0004252">
    <property type="term" value="F:serine-type endopeptidase activity"/>
    <property type="evidence" value="ECO:0007669"/>
    <property type="project" value="UniProtKB-UniRule"/>
</dbReference>
<dbReference type="PROSITE" id="PS00138">
    <property type="entry name" value="SUBTILASE_SER"/>
    <property type="match status" value="1"/>
</dbReference>
<dbReference type="InterPro" id="IPR010435">
    <property type="entry name" value="C5a/SBT2-like_Fn3"/>
</dbReference>
<gene>
    <name evidence="15" type="ORF">SAMN05518846_11689</name>
</gene>
<dbReference type="InterPro" id="IPR000209">
    <property type="entry name" value="Peptidase_S8/S53_dom"/>
</dbReference>
<keyword evidence="7 9" id="KW-0720">Serine protease</keyword>
<evidence type="ECO:0000256" key="7">
    <source>
        <dbReference type="ARBA" id="ARBA00022825"/>
    </source>
</evidence>
<dbReference type="InterPro" id="IPR046450">
    <property type="entry name" value="PA_dom_sf"/>
</dbReference>
<reference evidence="16" key="1">
    <citation type="submission" date="2016-10" db="EMBL/GenBank/DDBJ databases">
        <authorList>
            <person name="Varghese N."/>
            <person name="Submissions S."/>
        </authorList>
    </citation>
    <scope>NUCLEOTIDE SEQUENCE [LARGE SCALE GENOMIC DNA]</scope>
    <source>
        <strain evidence="16">OK042</strain>
    </source>
</reference>
<feature type="domain" description="PA" evidence="13">
    <location>
        <begin position="339"/>
        <end position="415"/>
    </location>
</feature>
<comment type="similarity">
    <text evidence="1 9 10">Belongs to the peptidase S8 family.</text>
</comment>
<dbReference type="PROSITE" id="PS51892">
    <property type="entry name" value="SUBTILASE"/>
    <property type="match status" value="1"/>
</dbReference>
<evidence type="ECO:0000256" key="6">
    <source>
        <dbReference type="ARBA" id="ARBA00022801"/>
    </source>
</evidence>
<keyword evidence="4 11" id="KW-0732">Signal</keyword>
<evidence type="ECO:0000313" key="15">
    <source>
        <dbReference type="EMBL" id="SFK62002.1"/>
    </source>
</evidence>
<feature type="chain" id="PRO_5039561671" evidence="11">
    <location>
        <begin position="22"/>
        <end position="1252"/>
    </location>
</feature>
<keyword evidence="2" id="KW-0964">Secreted</keyword>
<evidence type="ECO:0000256" key="4">
    <source>
        <dbReference type="ARBA" id="ARBA00022729"/>
    </source>
</evidence>
<feature type="active site" description="Charge relay system" evidence="8 9">
    <location>
        <position position="166"/>
    </location>
</feature>
<evidence type="ECO:0000256" key="9">
    <source>
        <dbReference type="PROSITE-ProRule" id="PRU01240"/>
    </source>
</evidence>
<dbReference type="SUPFAM" id="SSF52025">
    <property type="entry name" value="PA domain"/>
    <property type="match status" value="1"/>
</dbReference>
<dbReference type="Proteomes" id="UP000198915">
    <property type="component" value="Unassembled WGS sequence"/>
</dbReference>
<dbReference type="Pfam" id="PF02225">
    <property type="entry name" value="PA"/>
    <property type="match status" value="1"/>
</dbReference>
<dbReference type="PANTHER" id="PTHR43399:SF4">
    <property type="entry name" value="CELL WALL-ASSOCIATED PROTEASE"/>
    <property type="match status" value="1"/>
</dbReference>
<feature type="domain" description="Peptidase S8/S53" evidence="12">
    <location>
        <begin position="107"/>
        <end position="562"/>
    </location>
</feature>
<dbReference type="AlphaFoldDB" id="A0A1I4AZE0"/>
<dbReference type="Gene3D" id="3.50.30.30">
    <property type="match status" value="1"/>
</dbReference>
<name>A0A1I4AZE0_9BACL</name>
<sequence length="1252" mass="135851">MKKQMISLGLALLLLPPTAWDIRTVQADSADASTALYDQVIHDLSKTDWQPYTGTLSAAIQQEKWASADEWSRMSHSFLGEQVSSASNSTLDMIEAPKAWETAGVKGEGMLVSVIDTGVNSAHPDMPAPRDKRLAQQKSGSTQKVLRGFNWADRNQTTEDVSESQHGVHVSGIIAANGKLKGVAPEAQILSQKVFSNYQGEVPGLSESILFAINDSITKKADVINLSLGSSAGYVDEANTEQYAVKRAVDNGVIVVAAAGNDAYFGSDKVRETNPDVAMIGSPGLAPDALSVASVNATTLAGYSFQVQGVPGLARVVYLHGHVGNGAVITPVSALLKPYPLVYMGKGKKEDYNVSVKGKVVLLERGDISFDEKLRLASEAGAVGAVIYNNEPGPLLISAEHLKQVSAVSILKQMGEQLAQALKKGKKVTISFDGQYAQNPMPYPDGGTVSAFTSWGPTPDLQFKPEISAPGGGILSTVRESEYAVKSGTSMATPHVAGGMALLKEAYQKQGRALSGRQLVETLKAAAMNTAEPIIDPQQAVSVFAEKQQKKLPYSPRVQGAGLMQIAKAIQTPVIVVDRKGKAGVSLGEVGETTSFSLFVDNKFGKKPITYQLQDEFGVLTDMRRNGVNLLTETAMDGAQLSFSKQQVTVAPGSKAEVKVTLQIPKGAARNQFAEGYISFQPDDKDLPKLRVPYYGFYGKWDEPRIMDAPMWEAGSQEKRTGIKTTWFHDKQNDKWKYRDYLGVTGVGEEGSVQIDPTKVAFSPNGDGHYDVAAPSITFLRNARQVVVDVTDANGKLVRPLTRVERISKFDQSKLGTPYYYTEREEWSWDGKAFSPEKGIYEKVPDGAYQFVIKAKIDARNANWQTLTLPVRVDTKPPVISASLSGNRVQWSSRDKDVQGYLLYVNGKKAGGPYSSSVSSTIVNQPDKRMSVVAYDFAGNVSVVDINGKSDTIPPFVEFPDDLFAYVKISKQADVAIRGKVTNEDMLDRVRLSINKAPVKVEADGAFETILHLPEGLNYVAYSVQDMYGNTRQFTQRVIVDTTAPLLQFQNDGTEDVVFDANAKQVMIPIRFMYRDQTYKGQVSLNGQIISSFEEDQLEKPVQKNVAQTLALKQGENRILIEGKDGAGNQSALVVYGYVDANAGSVVLNQGEQRFTYQARASAAPTVSIAQKQVEAKSGDTVAIHGKATGTGSVSLTGTYGDRKLQADINDRGEFRIIVDQVLDGKHKLSLQAKDALGREARAEVLVQGKKR</sequence>
<evidence type="ECO:0000259" key="13">
    <source>
        <dbReference type="Pfam" id="PF02225"/>
    </source>
</evidence>
<evidence type="ECO:0000256" key="1">
    <source>
        <dbReference type="ARBA" id="ARBA00011073"/>
    </source>
</evidence>
<dbReference type="Gene3D" id="2.60.40.1710">
    <property type="entry name" value="Subtilisin-like superfamily"/>
    <property type="match status" value="1"/>
</dbReference>
<dbReference type="InterPro" id="IPR015500">
    <property type="entry name" value="Peptidase_S8_subtilisin-rel"/>
</dbReference>
<dbReference type="Pfam" id="PF00082">
    <property type="entry name" value="Peptidase_S8"/>
    <property type="match status" value="1"/>
</dbReference>
<evidence type="ECO:0000256" key="3">
    <source>
        <dbReference type="ARBA" id="ARBA00022670"/>
    </source>
</evidence>
<dbReference type="Gene3D" id="2.60.40.10">
    <property type="entry name" value="Immunoglobulins"/>
    <property type="match status" value="1"/>
</dbReference>
<dbReference type="InterPro" id="IPR036852">
    <property type="entry name" value="Peptidase_S8/S53_dom_sf"/>
</dbReference>
<dbReference type="PANTHER" id="PTHR43399">
    <property type="entry name" value="SUBTILISIN-RELATED"/>
    <property type="match status" value="1"/>
</dbReference>
<evidence type="ECO:0000256" key="8">
    <source>
        <dbReference type="PIRSR" id="PIRSR615500-1"/>
    </source>
</evidence>
<dbReference type="PROSITE" id="PS00136">
    <property type="entry name" value="SUBTILASE_ASP"/>
    <property type="match status" value="1"/>
</dbReference>
<keyword evidence="3 9" id="KW-0645">Protease</keyword>
<feature type="active site" description="Charge relay system" evidence="8 9">
    <location>
        <position position="116"/>
    </location>
</feature>
<evidence type="ECO:0000256" key="2">
    <source>
        <dbReference type="ARBA" id="ARBA00022525"/>
    </source>
</evidence>
<dbReference type="InterPro" id="IPR023828">
    <property type="entry name" value="Peptidase_S8_Ser-AS"/>
</dbReference>
<dbReference type="RefSeq" id="WP_092274181.1">
    <property type="nucleotide sequence ID" value="NZ_FORT01000016.1"/>
</dbReference>
<dbReference type="Pfam" id="PF06280">
    <property type="entry name" value="fn3_5"/>
    <property type="match status" value="1"/>
</dbReference>
<evidence type="ECO:0000256" key="10">
    <source>
        <dbReference type="RuleBase" id="RU003355"/>
    </source>
</evidence>
<accession>A0A1I4AZE0</accession>
<evidence type="ECO:0000256" key="11">
    <source>
        <dbReference type="SAM" id="SignalP"/>
    </source>
</evidence>
<protein>
    <submittedName>
        <fullName evidence="15">Lactocepin</fullName>
    </submittedName>
</protein>
<keyword evidence="6 9" id="KW-0378">Hydrolase</keyword>
<feature type="signal peptide" evidence="11">
    <location>
        <begin position="1"/>
        <end position="21"/>
    </location>
</feature>
<dbReference type="Gene3D" id="3.40.50.200">
    <property type="entry name" value="Peptidase S8/S53 domain"/>
    <property type="match status" value="1"/>
</dbReference>
<feature type="domain" description="C5a peptidase/Subtilisin-like protease SBT2-like Fn3-like" evidence="14">
    <location>
        <begin position="585"/>
        <end position="694"/>
    </location>
</feature>
<dbReference type="CDD" id="cd02133">
    <property type="entry name" value="PA_C5a_like"/>
    <property type="match status" value="1"/>
</dbReference>
<dbReference type="InterPro" id="IPR034216">
    <property type="entry name" value="C5a_Peptidase"/>
</dbReference>
<evidence type="ECO:0000313" key="16">
    <source>
        <dbReference type="Proteomes" id="UP000198915"/>
    </source>
</evidence>
<evidence type="ECO:0000259" key="12">
    <source>
        <dbReference type="Pfam" id="PF00082"/>
    </source>
</evidence>
<dbReference type="SUPFAM" id="SSF52743">
    <property type="entry name" value="Subtilisin-like"/>
    <property type="match status" value="1"/>
</dbReference>
<organism evidence="15 16">
    <name type="scientific">Brevibacillus centrosporus</name>
    <dbReference type="NCBI Taxonomy" id="54910"/>
    <lineage>
        <taxon>Bacteria</taxon>
        <taxon>Bacillati</taxon>
        <taxon>Bacillota</taxon>
        <taxon>Bacilli</taxon>
        <taxon>Bacillales</taxon>
        <taxon>Paenibacillaceae</taxon>
        <taxon>Brevibacillus</taxon>
    </lineage>
</organism>
<dbReference type="GO" id="GO:0006508">
    <property type="term" value="P:proteolysis"/>
    <property type="evidence" value="ECO:0007669"/>
    <property type="project" value="UniProtKB-KW"/>
</dbReference>
<dbReference type="Gene3D" id="2.60.40.4070">
    <property type="match status" value="1"/>
</dbReference>
<evidence type="ECO:0000259" key="14">
    <source>
        <dbReference type="Pfam" id="PF06280"/>
    </source>
</evidence>
<proteinExistence type="inferred from homology"/>
<keyword evidence="16" id="KW-1185">Reference proteome</keyword>
<dbReference type="STRING" id="1884381.SAMN05518846_11689"/>
<dbReference type="CDD" id="cd07475">
    <property type="entry name" value="Peptidases_S8_C5a_Peptidase"/>
    <property type="match status" value="1"/>
</dbReference>
<feature type="active site" description="Charge relay system" evidence="8 9">
    <location>
        <position position="490"/>
    </location>
</feature>
<dbReference type="InterPro" id="IPR023827">
    <property type="entry name" value="Peptidase_S8_Asp-AS"/>
</dbReference>